<accession>A0AAW0GWU5</accession>
<dbReference type="Gene3D" id="1.10.472.10">
    <property type="entry name" value="Cyclin-like"/>
    <property type="match status" value="1"/>
</dbReference>
<dbReference type="AlphaFoldDB" id="A0AAW0GWU5"/>
<organism evidence="3 4">
    <name type="scientific">Cerrena zonata</name>
    <dbReference type="NCBI Taxonomy" id="2478898"/>
    <lineage>
        <taxon>Eukaryota</taxon>
        <taxon>Fungi</taxon>
        <taxon>Dikarya</taxon>
        <taxon>Basidiomycota</taxon>
        <taxon>Agaricomycotina</taxon>
        <taxon>Agaricomycetes</taxon>
        <taxon>Polyporales</taxon>
        <taxon>Cerrenaceae</taxon>
        <taxon>Cerrena</taxon>
    </lineage>
</organism>
<dbReference type="PANTHER" id="PTHR15615">
    <property type="match status" value="1"/>
</dbReference>
<feature type="domain" description="Cyclin N-terminal" evidence="2">
    <location>
        <begin position="44"/>
        <end position="142"/>
    </location>
</feature>
<keyword evidence="4" id="KW-1185">Reference proteome</keyword>
<feature type="compositionally biased region" description="Low complexity" evidence="1">
    <location>
        <begin position="274"/>
        <end position="290"/>
    </location>
</feature>
<dbReference type="GO" id="GO:0016538">
    <property type="term" value="F:cyclin-dependent protein serine/threonine kinase regulator activity"/>
    <property type="evidence" value="ECO:0007669"/>
    <property type="project" value="TreeGrafter"/>
</dbReference>
<feature type="region of interest" description="Disordered" evidence="1">
    <location>
        <begin position="269"/>
        <end position="290"/>
    </location>
</feature>
<dbReference type="GO" id="GO:0005634">
    <property type="term" value="C:nucleus"/>
    <property type="evidence" value="ECO:0007669"/>
    <property type="project" value="TreeGrafter"/>
</dbReference>
<evidence type="ECO:0000259" key="2">
    <source>
        <dbReference type="Pfam" id="PF00134"/>
    </source>
</evidence>
<dbReference type="GO" id="GO:0019901">
    <property type="term" value="F:protein kinase binding"/>
    <property type="evidence" value="ECO:0007669"/>
    <property type="project" value="InterPro"/>
</dbReference>
<dbReference type="SUPFAM" id="SSF47954">
    <property type="entry name" value="Cyclin-like"/>
    <property type="match status" value="1"/>
</dbReference>
<protein>
    <recommendedName>
        <fullName evidence="2">Cyclin N-terminal domain-containing protein</fullName>
    </recommendedName>
</protein>
<dbReference type="InterPro" id="IPR006671">
    <property type="entry name" value="Cyclin_N"/>
</dbReference>
<name>A0AAW0GWU5_9APHY</name>
<dbReference type="InterPro" id="IPR036915">
    <property type="entry name" value="Cyclin-like_sf"/>
</dbReference>
<gene>
    <name evidence="3" type="ORF">QCA50_003687</name>
</gene>
<feature type="compositionally biased region" description="Low complexity" evidence="1">
    <location>
        <begin position="178"/>
        <end position="196"/>
    </location>
</feature>
<dbReference type="PANTHER" id="PTHR15615:SF10">
    <property type="entry name" value="PHO85 CYCLIN-2-RELATED"/>
    <property type="match status" value="1"/>
</dbReference>
<feature type="region of interest" description="Disordered" evidence="1">
    <location>
        <begin position="170"/>
        <end position="255"/>
    </location>
</feature>
<proteinExistence type="predicted"/>
<dbReference type="Proteomes" id="UP001385951">
    <property type="component" value="Unassembled WGS sequence"/>
</dbReference>
<dbReference type="Pfam" id="PF00134">
    <property type="entry name" value="Cyclin_N"/>
    <property type="match status" value="1"/>
</dbReference>
<sequence length="318" mass="34846">MLQLLDTQVSRSLIEYVVDCVVDTVHYAMGSPSSSRGRSQSRTNENAKFTKFVTDVFQKAEVKLPVILVMLVYIDRAKPHLSIALEQWACERVFLGGLILANKYSNDSTLKNVHWALCTGVFGKRDIGRIEREFLDVLDFELGFSESDILSHHAAIMSLTQPSHHLRVPSDVLPPLRSTSPASHWSSDSSDMDSVSTAESSSPPHTPEMAMEVDVPYAPSSKSEEPSIPQLTATPSKPKTHAVHVHSHHHHQRLSSALQLLKSFPVPHFHHNPSATSSTSSSSASSLGSSTSSSFSLHFRHCRSNLAVPPPHPAPVAV</sequence>
<dbReference type="CDD" id="cd20557">
    <property type="entry name" value="CYCLIN_ScPCL1-like"/>
    <property type="match status" value="1"/>
</dbReference>
<evidence type="ECO:0000313" key="3">
    <source>
        <dbReference type="EMBL" id="KAK7694111.1"/>
    </source>
</evidence>
<evidence type="ECO:0000313" key="4">
    <source>
        <dbReference type="Proteomes" id="UP001385951"/>
    </source>
</evidence>
<feature type="compositionally biased region" description="Basic residues" evidence="1">
    <location>
        <begin position="238"/>
        <end position="253"/>
    </location>
</feature>
<reference evidence="3 4" key="1">
    <citation type="submission" date="2022-09" db="EMBL/GenBank/DDBJ databases">
        <authorList>
            <person name="Palmer J.M."/>
        </authorList>
    </citation>
    <scope>NUCLEOTIDE SEQUENCE [LARGE SCALE GENOMIC DNA]</scope>
    <source>
        <strain evidence="3 4">DSM 7382</strain>
    </source>
</reference>
<evidence type="ECO:0000256" key="1">
    <source>
        <dbReference type="SAM" id="MobiDB-lite"/>
    </source>
</evidence>
<dbReference type="GO" id="GO:0000307">
    <property type="term" value="C:cyclin-dependent protein kinase holoenzyme complex"/>
    <property type="evidence" value="ECO:0007669"/>
    <property type="project" value="TreeGrafter"/>
</dbReference>
<comment type="caution">
    <text evidence="3">The sequence shown here is derived from an EMBL/GenBank/DDBJ whole genome shotgun (WGS) entry which is preliminary data.</text>
</comment>
<dbReference type="InterPro" id="IPR013922">
    <property type="entry name" value="Cyclin_PHO80-like"/>
</dbReference>
<dbReference type="EMBL" id="JASBNA010000003">
    <property type="protein sequence ID" value="KAK7694111.1"/>
    <property type="molecule type" value="Genomic_DNA"/>
</dbReference>